<evidence type="ECO:0000313" key="3">
    <source>
        <dbReference type="EMBL" id="SVE21119.1"/>
    </source>
</evidence>
<dbReference type="PANTHER" id="PTHR43257">
    <property type="entry name" value="PYRUVATE DEHYDROGENASE E1 COMPONENT BETA SUBUNIT"/>
    <property type="match status" value="1"/>
</dbReference>
<dbReference type="AlphaFoldDB" id="A0A383BML7"/>
<dbReference type="InterPro" id="IPR029061">
    <property type="entry name" value="THDP-binding"/>
</dbReference>
<dbReference type="PANTHER" id="PTHR43257:SF2">
    <property type="entry name" value="PYRUVATE DEHYDROGENASE E1 COMPONENT SUBUNIT BETA"/>
    <property type="match status" value="1"/>
</dbReference>
<feature type="non-terminal residue" evidence="3">
    <location>
        <position position="102"/>
    </location>
</feature>
<accession>A0A383BML7</accession>
<evidence type="ECO:0000259" key="2">
    <source>
        <dbReference type="Pfam" id="PF02779"/>
    </source>
</evidence>
<dbReference type="Pfam" id="PF02779">
    <property type="entry name" value="Transket_pyr"/>
    <property type="match status" value="1"/>
</dbReference>
<reference evidence="3" key="1">
    <citation type="submission" date="2018-05" db="EMBL/GenBank/DDBJ databases">
        <authorList>
            <person name="Lanie J.A."/>
            <person name="Ng W.-L."/>
            <person name="Kazmierczak K.M."/>
            <person name="Andrzejewski T.M."/>
            <person name="Davidsen T.M."/>
            <person name="Wayne K.J."/>
            <person name="Tettelin H."/>
            <person name="Glass J.I."/>
            <person name="Rusch D."/>
            <person name="Podicherti R."/>
            <person name="Tsui H.-C.T."/>
            <person name="Winkler M.E."/>
        </authorList>
    </citation>
    <scope>NUCLEOTIDE SEQUENCE</scope>
</reference>
<proteinExistence type="predicted"/>
<organism evidence="3">
    <name type="scientific">marine metagenome</name>
    <dbReference type="NCBI Taxonomy" id="408172"/>
    <lineage>
        <taxon>unclassified sequences</taxon>
        <taxon>metagenomes</taxon>
        <taxon>ecological metagenomes</taxon>
    </lineage>
</organism>
<dbReference type="InterPro" id="IPR005475">
    <property type="entry name" value="Transketolase-like_Pyr-bd"/>
</dbReference>
<keyword evidence="1" id="KW-0786">Thiamine pyrophosphate</keyword>
<dbReference type="EMBL" id="UINC01201669">
    <property type="protein sequence ID" value="SVE21119.1"/>
    <property type="molecule type" value="Genomic_DNA"/>
</dbReference>
<protein>
    <recommendedName>
        <fullName evidence="2">Transketolase-like pyrimidine-binding domain-containing protein</fullName>
    </recommendedName>
</protein>
<dbReference type="Gene3D" id="3.40.50.970">
    <property type="match status" value="1"/>
</dbReference>
<name>A0A383BML7_9ZZZZ</name>
<feature type="domain" description="Transketolase-like pyrimidine-binding" evidence="2">
    <location>
        <begin position="1"/>
        <end position="102"/>
    </location>
</feature>
<sequence length="102" mass="11259">MMENDERVVLLGEDILDPYGGAFKVTKGLSDRFPERVFTTPISESAIVGMANGLAMRGLRPIAEIMFGDFLALAADQLINHAAKFRWMYNEGVTVPMVVRAP</sequence>
<evidence type="ECO:0000256" key="1">
    <source>
        <dbReference type="ARBA" id="ARBA00023052"/>
    </source>
</evidence>
<dbReference type="SUPFAM" id="SSF52518">
    <property type="entry name" value="Thiamin diphosphate-binding fold (THDP-binding)"/>
    <property type="match status" value="1"/>
</dbReference>
<gene>
    <name evidence="3" type="ORF">METZ01_LOCUS473973</name>
</gene>